<name>A0A6I9QLI7_ELAGV</name>
<dbReference type="KEGG" id="egu:105036466"/>
<evidence type="ECO:0000256" key="4">
    <source>
        <dbReference type="SAM" id="SignalP"/>
    </source>
</evidence>
<evidence type="ECO:0000256" key="1">
    <source>
        <dbReference type="ARBA" id="ARBA00007233"/>
    </source>
</evidence>
<accession>A0A6I9QLI7</accession>
<sequence>MRSLPILLLPLLLVATGTLAATVAMSKPLLGGWQPIKNVNDAHVQEIAKFAVSEHNKLANSRLAFSKVVKGETQVVSGINYRLVVEAKNGGAMAKYEAIVWEKAWEGFRKLTSFQPVQS</sequence>
<feature type="chain" id="PRO_5026739891" evidence="4">
    <location>
        <begin position="21"/>
        <end position="119"/>
    </location>
</feature>
<keyword evidence="3" id="KW-0789">Thiol protease inhibitor</keyword>
<comment type="similarity">
    <text evidence="1">Belongs to the cystatin family. Phytocystatin subfamily.</text>
</comment>
<dbReference type="InterPro" id="IPR046350">
    <property type="entry name" value="Cystatin_sf"/>
</dbReference>
<dbReference type="AlphaFoldDB" id="A0A6I9QLI7"/>
<organism evidence="6 7">
    <name type="scientific">Elaeis guineensis var. tenera</name>
    <name type="common">Oil palm</name>
    <dbReference type="NCBI Taxonomy" id="51953"/>
    <lineage>
        <taxon>Eukaryota</taxon>
        <taxon>Viridiplantae</taxon>
        <taxon>Streptophyta</taxon>
        <taxon>Embryophyta</taxon>
        <taxon>Tracheophyta</taxon>
        <taxon>Spermatophyta</taxon>
        <taxon>Magnoliopsida</taxon>
        <taxon>Liliopsida</taxon>
        <taxon>Arecaceae</taxon>
        <taxon>Arecoideae</taxon>
        <taxon>Cocoseae</taxon>
        <taxon>Elaeidinae</taxon>
        <taxon>Elaeis</taxon>
    </lineage>
</organism>
<keyword evidence="4" id="KW-0732">Signal</keyword>
<evidence type="ECO:0000313" key="6">
    <source>
        <dbReference type="Proteomes" id="UP000504607"/>
    </source>
</evidence>
<dbReference type="SUPFAM" id="SSF54403">
    <property type="entry name" value="Cystatin/monellin"/>
    <property type="match status" value="1"/>
</dbReference>
<keyword evidence="2" id="KW-0646">Protease inhibitor</keyword>
<proteinExistence type="inferred from homology"/>
<dbReference type="InParanoid" id="A0A6I9QLI7"/>
<dbReference type="OrthoDB" id="752087at2759"/>
<dbReference type="InterPro" id="IPR000010">
    <property type="entry name" value="Cystatin_dom"/>
</dbReference>
<dbReference type="GO" id="GO:0004869">
    <property type="term" value="F:cysteine-type endopeptidase inhibitor activity"/>
    <property type="evidence" value="ECO:0007669"/>
    <property type="project" value="UniProtKB-KW"/>
</dbReference>
<dbReference type="PANTHER" id="PTHR47364:SF2">
    <property type="entry name" value="CYSTEINE PROTEINASE INHIBITOR 5"/>
    <property type="match status" value="1"/>
</dbReference>
<evidence type="ECO:0000256" key="3">
    <source>
        <dbReference type="ARBA" id="ARBA00022704"/>
    </source>
</evidence>
<dbReference type="GeneID" id="105036466"/>
<dbReference type="Proteomes" id="UP000504607">
    <property type="component" value="Unplaced"/>
</dbReference>
<dbReference type="Pfam" id="PF16845">
    <property type="entry name" value="SQAPI"/>
    <property type="match status" value="1"/>
</dbReference>
<feature type="domain" description="Cystatin" evidence="5">
    <location>
        <begin position="28"/>
        <end position="117"/>
    </location>
</feature>
<reference evidence="7" key="1">
    <citation type="submission" date="2025-08" db="UniProtKB">
        <authorList>
            <consortium name="RefSeq"/>
        </authorList>
    </citation>
    <scope>IDENTIFICATION</scope>
</reference>
<dbReference type="PROSITE" id="PS00287">
    <property type="entry name" value="CYSTATIN"/>
    <property type="match status" value="1"/>
</dbReference>
<dbReference type="FunCoup" id="A0A6I9QLI7">
    <property type="interactions" value="129"/>
</dbReference>
<keyword evidence="6" id="KW-1185">Reference proteome</keyword>
<dbReference type="InterPro" id="IPR018073">
    <property type="entry name" value="Prot_inh_cystat_CS"/>
</dbReference>
<evidence type="ECO:0000313" key="7">
    <source>
        <dbReference type="RefSeq" id="XP_010910533.1"/>
    </source>
</evidence>
<evidence type="ECO:0000259" key="5">
    <source>
        <dbReference type="SMART" id="SM00043"/>
    </source>
</evidence>
<dbReference type="CDD" id="cd00042">
    <property type="entry name" value="CY"/>
    <property type="match status" value="1"/>
</dbReference>
<dbReference type="RefSeq" id="XP_010910533.1">
    <property type="nucleotide sequence ID" value="XM_010912231.3"/>
</dbReference>
<dbReference type="SMART" id="SM00043">
    <property type="entry name" value="CY"/>
    <property type="match status" value="1"/>
</dbReference>
<evidence type="ECO:0000256" key="2">
    <source>
        <dbReference type="ARBA" id="ARBA00022690"/>
    </source>
</evidence>
<protein>
    <submittedName>
        <fullName evidence="7">Cysteine proteinase inhibitor 1</fullName>
    </submittedName>
</protein>
<feature type="signal peptide" evidence="4">
    <location>
        <begin position="1"/>
        <end position="20"/>
    </location>
</feature>
<gene>
    <name evidence="7" type="primary">LOC105036466</name>
</gene>
<dbReference type="PANTHER" id="PTHR47364">
    <property type="entry name" value="CYSTEINE PROTEINASE INHIBITOR 5"/>
    <property type="match status" value="1"/>
</dbReference>
<dbReference type="Gene3D" id="3.10.450.10">
    <property type="match status" value="1"/>
</dbReference>